<evidence type="ECO:0000313" key="3">
    <source>
        <dbReference type="EMBL" id="KAK0513602.1"/>
    </source>
</evidence>
<dbReference type="PANTHER" id="PTHR41807">
    <property type="entry name" value="GLUTATHIONE TRANSFERASE 3"/>
    <property type="match status" value="1"/>
</dbReference>
<proteinExistence type="predicted"/>
<feature type="transmembrane region" description="Helical" evidence="2">
    <location>
        <begin position="221"/>
        <end position="242"/>
    </location>
</feature>
<accession>A0AA39R2A6</accession>
<feature type="region of interest" description="Disordered" evidence="1">
    <location>
        <begin position="63"/>
        <end position="108"/>
    </location>
</feature>
<keyword evidence="4" id="KW-1185">Reference proteome</keyword>
<evidence type="ECO:0000313" key="4">
    <source>
        <dbReference type="Proteomes" id="UP001166286"/>
    </source>
</evidence>
<keyword evidence="2" id="KW-0812">Transmembrane</keyword>
<organism evidence="3 4">
    <name type="scientific">Cladonia borealis</name>
    <dbReference type="NCBI Taxonomy" id="184061"/>
    <lineage>
        <taxon>Eukaryota</taxon>
        <taxon>Fungi</taxon>
        <taxon>Dikarya</taxon>
        <taxon>Ascomycota</taxon>
        <taxon>Pezizomycotina</taxon>
        <taxon>Lecanoromycetes</taxon>
        <taxon>OSLEUM clade</taxon>
        <taxon>Lecanoromycetidae</taxon>
        <taxon>Lecanorales</taxon>
        <taxon>Lecanorineae</taxon>
        <taxon>Cladoniaceae</taxon>
        <taxon>Cladonia</taxon>
    </lineage>
</organism>
<protein>
    <submittedName>
        <fullName evidence="3">Uncharacterized protein</fullName>
    </submittedName>
</protein>
<feature type="transmembrane region" description="Helical" evidence="2">
    <location>
        <begin position="254"/>
        <end position="273"/>
    </location>
</feature>
<evidence type="ECO:0000256" key="2">
    <source>
        <dbReference type="SAM" id="Phobius"/>
    </source>
</evidence>
<gene>
    <name evidence="3" type="ORF">JMJ35_003966</name>
</gene>
<dbReference type="Proteomes" id="UP001166286">
    <property type="component" value="Unassembled WGS sequence"/>
</dbReference>
<dbReference type="GO" id="GO:0016020">
    <property type="term" value="C:membrane"/>
    <property type="evidence" value="ECO:0007669"/>
    <property type="project" value="TreeGrafter"/>
</dbReference>
<feature type="transmembrane region" description="Helical" evidence="2">
    <location>
        <begin position="285"/>
        <end position="308"/>
    </location>
</feature>
<dbReference type="InterPro" id="IPR038872">
    <property type="entry name" value="Put_GTT3"/>
</dbReference>
<keyword evidence="2" id="KW-0472">Membrane</keyword>
<keyword evidence="2" id="KW-1133">Transmembrane helix</keyword>
<dbReference type="PANTHER" id="PTHR41807:SF1">
    <property type="entry name" value="GLUTATHIONE TRANSFERASE 3"/>
    <property type="match status" value="1"/>
</dbReference>
<evidence type="ECO:0000256" key="1">
    <source>
        <dbReference type="SAM" id="MobiDB-lite"/>
    </source>
</evidence>
<comment type="caution">
    <text evidence="3">The sequence shown here is derived from an EMBL/GenBank/DDBJ whole genome shotgun (WGS) entry which is preliminary data.</text>
</comment>
<name>A0AA39R2A6_9LECA</name>
<dbReference type="AlphaFoldDB" id="A0AA39R2A6"/>
<feature type="compositionally biased region" description="Low complexity" evidence="1">
    <location>
        <begin position="98"/>
        <end position="108"/>
    </location>
</feature>
<sequence>MASANAWLQKQRKTDLADIADHVGLKNYEKYKKLDLEVALEEHLRANQSSLQTDSRVAPFYQGVDPASPVKHNPGVAEAKPRRRQTLKAREELDTPESTASSTALTTRTPSRALALARSVPLPPSPAVLANQIDARTTTMRHSLSKYYTASPIPGALNDVRALLSTVTSIQLLTILIEAWGLRAEVLPLRYLTTLPAVPALGIGEIAIKIPDLFALLTWQFWGPVGVWYFTSIALPLLGSWFINLRGDGGHDAVSFNAVKALVALIVFVKGGLGGESKATVERGVPGGPAGLLVGAGVGLLAGIYDAVLKR</sequence>
<reference evidence="3" key="1">
    <citation type="submission" date="2023-03" db="EMBL/GenBank/DDBJ databases">
        <title>Complete genome of Cladonia borealis.</title>
        <authorList>
            <person name="Park H."/>
        </authorList>
    </citation>
    <scope>NUCLEOTIDE SEQUENCE</scope>
    <source>
        <strain evidence="3">ANT050790</strain>
    </source>
</reference>
<dbReference type="EMBL" id="JAFEKC020000007">
    <property type="protein sequence ID" value="KAK0513602.1"/>
    <property type="molecule type" value="Genomic_DNA"/>
</dbReference>